<protein>
    <recommendedName>
        <fullName evidence="3">(S)-2-haloacid dehalogenase</fullName>
        <ecNumber evidence="3">3.8.1.2</ecNumber>
    </recommendedName>
    <alternativeName>
        <fullName evidence="3">2-haloalkanoic acid dehalogenase</fullName>
    </alternativeName>
    <alternativeName>
        <fullName evidence="3">Halocarboxylic acid halidohydrolase</fullName>
    </alternativeName>
    <alternativeName>
        <fullName evidence="3">L-2-haloacid dehalogenase</fullName>
    </alternativeName>
</protein>
<comment type="catalytic activity">
    <reaction evidence="3">
        <text>an (S)-2-haloacid + H2O = a (2R)-2-hydroxycarboxylate + a halide anion + H(+)</text>
        <dbReference type="Rhea" id="RHEA:11192"/>
        <dbReference type="ChEBI" id="CHEBI:15377"/>
        <dbReference type="ChEBI" id="CHEBI:15378"/>
        <dbReference type="ChEBI" id="CHEBI:16042"/>
        <dbReference type="ChEBI" id="CHEBI:58314"/>
        <dbReference type="ChEBI" id="CHEBI:137405"/>
        <dbReference type="EC" id="3.8.1.2"/>
    </reaction>
</comment>
<dbReference type="PANTHER" id="PTHR43316">
    <property type="entry name" value="HYDROLASE, HALOACID DELAHOGENASE-RELATED"/>
    <property type="match status" value="1"/>
</dbReference>
<dbReference type="CDD" id="cd02588">
    <property type="entry name" value="HAD_L2-DEX"/>
    <property type="match status" value="1"/>
</dbReference>
<proteinExistence type="inferred from homology"/>
<dbReference type="InterPro" id="IPR036412">
    <property type="entry name" value="HAD-like_sf"/>
</dbReference>
<dbReference type="SFLD" id="SFLDS00003">
    <property type="entry name" value="Haloacid_Dehalogenase"/>
    <property type="match status" value="1"/>
</dbReference>
<evidence type="ECO:0000256" key="1">
    <source>
        <dbReference type="ARBA" id="ARBA00008106"/>
    </source>
</evidence>
<evidence type="ECO:0000313" key="5">
    <source>
        <dbReference type="Proteomes" id="UP001375743"/>
    </source>
</evidence>
<gene>
    <name evidence="4" type="ORF">U1T56_19050</name>
</gene>
<dbReference type="EC" id="3.8.1.2" evidence="3"/>
<dbReference type="InterPro" id="IPR023198">
    <property type="entry name" value="PGP-like_dom2"/>
</dbReference>
<evidence type="ECO:0000313" key="4">
    <source>
        <dbReference type="EMBL" id="MEK0085255.1"/>
    </source>
</evidence>
<evidence type="ECO:0000256" key="2">
    <source>
        <dbReference type="ARBA" id="ARBA00022801"/>
    </source>
</evidence>
<dbReference type="NCBIfam" id="TIGR01428">
    <property type="entry name" value="HAD_type_II"/>
    <property type="match status" value="1"/>
</dbReference>
<comment type="caution">
    <text evidence="4">The sequence shown here is derived from an EMBL/GenBank/DDBJ whole genome shotgun (WGS) entry which is preliminary data.</text>
</comment>
<dbReference type="SFLD" id="SFLDG01129">
    <property type="entry name" value="C1.5:_HAD__Beta-PGM__Phosphata"/>
    <property type="match status" value="1"/>
</dbReference>
<dbReference type="Gene3D" id="3.40.50.1000">
    <property type="entry name" value="HAD superfamily/HAD-like"/>
    <property type="match status" value="1"/>
</dbReference>
<comment type="function">
    <text evidence="3">Catalyzes the hydrolytic dehalogenation of small (S)-2-haloalkanoic acids to yield the corresponding (R)-2-hydroxyalkanoic acids.</text>
</comment>
<dbReference type="InterPro" id="IPR051540">
    <property type="entry name" value="S-2-haloacid_dehalogenase"/>
</dbReference>
<sequence length="233" mass="25355">MPAAVACVFDAYGTLLDVDAALAAESAALGRERAVELSALWRRKQLEYSWLRSLMRRHADFWQVTQDSLDFALQALNLEDAALRSRLLAAYRQLAPYPEVPAMLRALQRHGVRTAILSNGSPDMLRDAVQAAGIADLLDEVLSVEEVGVFKPAPEVYRLATTRLGLAAPDIVFLSSNGWDVHGAASFGFRTVWVNRMRAPDERLPGEPVRAIAGLDELPGFLGLATDDAVTGA</sequence>
<evidence type="ECO:0000256" key="3">
    <source>
        <dbReference type="RuleBase" id="RU368077"/>
    </source>
</evidence>
<dbReference type="NCBIfam" id="TIGR01493">
    <property type="entry name" value="HAD-SF-IA-v2"/>
    <property type="match status" value="1"/>
</dbReference>
<dbReference type="NCBIfam" id="TIGR01509">
    <property type="entry name" value="HAD-SF-IA-v3"/>
    <property type="match status" value="1"/>
</dbReference>
<dbReference type="InterPro" id="IPR006328">
    <property type="entry name" value="2-HAD"/>
</dbReference>
<dbReference type="SFLD" id="SFLDG01135">
    <property type="entry name" value="C1.5.6:_HAD__Beta-PGM__Phospha"/>
    <property type="match status" value="1"/>
</dbReference>
<keyword evidence="5" id="KW-1185">Reference proteome</keyword>
<comment type="similarity">
    <text evidence="1 3">Belongs to the HAD-like hydrolase superfamily. S-2-haloalkanoic acid dehalogenase family.</text>
</comment>
<dbReference type="SFLD" id="SFLDF00045">
    <property type="entry name" value="2-haloacid_dehalogenase"/>
    <property type="match status" value="1"/>
</dbReference>
<dbReference type="Proteomes" id="UP001375743">
    <property type="component" value="Unassembled WGS sequence"/>
</dbReference>
<accession>A0ABU8XVN4</accession>
<name>A0ABU8XVN4_9PROT</name>
<dbReference type="SUPFAM" id="SSF56784">
    <property type="entry name" value="HAD-like"/>
    <property type="match status" value="1"/>
</dbReference>
<dbReference type="Pfam" id="PF00702">
    <property type="entry name" value="Hydrolase"/>
    <property type="match status" value="1"/>
</dbReference>
<dbReference type="Gene3D" id="1.10.150.240">
    <property type="entry name" value="Putative phosphatase, domain 2"/>
    <property type="match status" value="1"/>
</dbReference>
<dbReference type="InterPro" id="IPR023214">
    <property type="entry name" value="HAD_sf"/>
</dbReference>
<dbReference type="PRINTS" id="PR00413">
    <property type="entry name" value="HADHALOGNASE"/>
</dbReference>
<dbReference type="RefSeq" id="WP_418161104.1">
    <property type="nucleotide sequence ID" value="NZ_JBBLZC010000024.1"/>
</dbReference>
<keyword evidence="2 3" id="KW-0378">Hydrolase</keyword>
<dbReference type="InterPro" id="IPR006439">
    <property type="entry name" value="HAD-SF_hydro_IA"/>
</dbReference>
<reference evidence="4 5" key="1">
    <citation type="submission" date="2024-01" db="EMBL/GenBank/DDBJ databases">
        <title>Multi-omics insights into the function and evolution of sodium benzoate biodegradation pathways in Benzoatithermus flavus gen. nov., sp. nov. from hot spring.</title>
        <authorList>
            <person name="Hu C.-J."/>
            <person name="Li W.-J."/>
        </authorList>
    </citation>
    <scope>NUCLEOTIDE SEQUENCE [LARGE SCALE GENOMIC DNA]</scope>
    <source>
        <strain evidence="4 5">SYSU G07066</strain>
    </source>
</reference>
<organism evidence="4 5">
    <name type="scientific">Benzoatithermus flavus</name>
    <dbReference type="NCBI Taxonomy" id="3108223"/>
    <lineage>
        <taxon>Bacteria</taxon>
        <taxon>Pseudomonadati</taxon>
        <taxon>Pseudomonadota</taxon>
        <taxon>Alphaproteobacteria</taxon>
        <taxon>Geminicoccales</taxon>
        <taxon>Geminicoccaceae</taxon>
        <taxon>Benzoatithermus</taxon>
    </lineage>
</organism>
<dbReference type="EMBL" id="JBBLZC010000024">
    <property type="protein sequence ID" value="MEK0085255.1"/>
    <property type="molecule type" value="Genomic_DNA"/>
</dbReference>
<dbReference type="PANTHER" id="PTHR43316:SF3">
    <property type="entry name" value="HALOACID DEHALOGENASE, TYPE II (AFU_ORTHOLOGUE AFUA_2G07750)-RELATED"/>
    <property type="match status" value="1"/>
</dbReference>